<dbReference type="AlphaFoldDB" id="A0AAJ0G6C2"/>
<sequence length="292" mass="33005">MFATSPFYYPTATHAYLPTTPSPLSPRSANIYGRPPPHAQSYVPSSSFMSTPAKHQTPLANTDVTQNENTTPHPPIFTFSSPPSTTTTVPFSKRPIKKAPTQKPNELRERRRGAFLRKVREGREEGRFESRGEDIMRLEFLRGRRAWEAQLAKEAEGFVDEEPEERGEEERGWETGLPESSRMVMSGPSTQQPWDEVEAEEALMREQGELEALIEYLPGEGPEVGQGEEQNLWSDDDYDALFSEFVEQDGGTGRQLQRQQQGQQPPELPMQEGGYERLEDGRATQMLCDLAL</sequence>
<gene>
    <name evidence="2" type="ORF">LTR09_008386</name>
</gene>
<evidence type="ECO:0000256" key="1">
    <source>
        <dbReference type="SAM" id="MobiDB-lite"/>
    </source>
</evidence>
<organism evidence="2 3">
    <name type="scientific">Extremus antarcticus</name>
    <dbReference type="NCBI Taxonomy" id="702011"/>
    <lineage>
        <taxon>Eukaryota</taxon>
        <taxon>Fungi</taxon>
        <taxon>Dikarya</taxon>
        <taxon>Ascomycota</taxon>
        <taxon>Pezizomycotina</taxon>
        <taxon>Dothideomycetes</taxon>
        <taxon>Dothideomycetidae</taxon>
        <taxon>Mycosphaerellales</taxon>
        <taxon>Extremaceae</taxon>
        <taxon>Extremus</taxon>
    </lineage>
</organism>
<accession>A0AAJ0G6C2</accession>
<reference evidence="2" key="1">
    <citation type="submission" date="2023-04" db="EMBL/GenBank/DDBJ databases">
        <title>Black Yeasts Isolated from many extreme environments.</title>
        <authorList>
            <person name="Coleine C."/>
            <person name="Stajich J.E."/>
            <person name="Selbmann L."/>
        </authorList>
    </citation>
    <scope>NUCLEOTIDE SEQUENCE</scope>
    <source>
        <strain evidence="2">CCFEE 5312</strain>
    </source>
</reference>
<evidence type="ECO:0000313" key="3">
    <source>
        <dbReference type="Proteomes" id="UP001271007"/>
    </source>
</evidence>
<feature type="region of interest" description="Disordered" evidence="1">
    <location>
        <begin position="249"/>
        <end position="279"/>
    </location>
</feature>
<feature type="compositionally biased region" description="Polar residues" evidence="1">
    <location>
        <begin position="42"/>
        <end position="69"/>
    </location>
</feature>
<feature type="compositionally biased region" description="Low complexity" evidence="1">
    <location>
        <begin position="76"/>
        <end position="92"/>
    </location>
</feature>
<dbReference type="EMBL" id="JAWDJX010000032">
    <property type="protein sequence ID" value="KAK3050475.1"/>
    <property type="molecule type" value="Genomic_DNA"/>
</dbReference>
<dbReference type="Proteomes" id="UP001271007">
    <property type="component" value="Unassembled WGS sequence"/>
</dbReference>
<feature type="region of interest" description="Disordered" evidence="1">
    <location>
        <begin position="27"/>
        <end position="107"/>
    </location>
</feature>
<name>A0AAJ0G6C2_9PEZI</name>
<protein>
    <submittedName>
        <fullName evidence="2">Uncharacterized protein</fullName>
    </submittedName>
</protein>
<evidence type="ECO:0000313" key="2">
    <source>
        <dbReference type="EMBL" id="KAK3050475.1"/>
    </source>
</evidence>
<keyword evidence="3" id="KW-1185">Reference proteome</keyword>
<comment type="caution">
    <text evidence="2">The sequence shown here is derived from an EMBL/GenBank/DDBJ whole genome shotgun (WGS) entry which is preliminary data.</text>
</comment>
<feature type="compositionally biased region" description="Low complexity" evidence="1">
    <location>
        <begin position="254"/>
        <end position="273"/>
    </location>
</feature>
<proteinExistence type="predicted"/>